<accession>A0A4Q0XTU7</accession>
<sequence>MSNSVLEHGLSIGLHRLNNEFYMKLVIKGRLTHEDYEIITPLLDNAVQGVQQAQIKALIDARDFDGWDLHAAWDDLKLGLKHNKEFIKVAYVGSKEWEERLIKISNWFTCADMQYFEDISEAMLWLEL</sequence>
<dbReference type="AlphaFoldDB" id="A0A4Q0XTU7"/>
<gene>
    <name evidence="1" type="ORF">CRV04_02305</name>
</gene>
<keyword evidence="2" id="KW-1185">Reference proteome</keyword>
<dbReference type="EMBL" id="PDKN01000001">
    <property type="protein sequence ID" value="RXJ60866.1"/>
    <property type="molecule type" value="Genomic_DNA"/>
</dbReference>
<dbReference type="RefSeq" id="WP_128995002.1">
    <property type="nucleotide sequence ID" value="NZ_PDKN01000001.1"/>
</dbReference>
<evidence type="ECO:0000313" key="1">
    <source>
        <dbReference type="EMBL" id="RXJ60866.1"/>
    </source>
</evidence>
<dbReference type="Pfam" id="PF11964">
    <property type="entry name" value="SpoIIAA-like"/>
    <property type="match status" value="1"/>
</dbReference>
<comment type="caution">
    <text evidence="1">The sequence shown here is derived from an EMBL/GenBank/DDBJ whole genome shotgun (WGS) entry which is preliminary data.</text>
</comment>
<dbReference type="SUPFAM" id="SSF52091">
    <property type="entry name" value="SpoIIaa-like"/>
    <property type="match status" value="1"/>
</dbReference>
<reference evidence="1 2" key="1">
    <citation type="submission" date="2017-10" db="EMBL/GenBank/DDBJ databases">
        <title>Genomics of the genus Arcobacter.</title>
        <authorList>
            <person name="Perez-Cataluna A."/>
            <person name="Figueras M.J."/>
        </authorList>
    </citation>
    <scope>NUCLEOTIDE SEQUENCE [LARGE SCALE GENOMIC DNA]</scope>
    <source>
        <strain evidence="1 2">CECT 8987</strain>
    </source>
</reference>
<dbReference type="InterPro" id="IPR038396">
    <property type="entry name" value="SpoIIAA-like_sf"/>
</dbReference>
<dbReference type="Gene3D" id="3.40.50.10600">
    <property type="entry name" value="SpoIIaa-like domains"/>
    <property type="match status" value="1"/>
</dbReference>
<dbReference type="OrthoDB" id="9811577at2"/>
<evidence type="ECO:0000313" key="2">
    <source>
        <dbReference type="Proteomes" id="UP000290657"/>
    </source>
</evidence>
<dbReference type="InterPro" id="IPR036513">
    <property type="entry name" value="STAS_dom_sf"/>
</dbReference>
<proteinExistence type="predicted"/>
<dbReference type="Proteomes" id="UP000290657">
    <property type="component" value="Unassembled WGS sequence"/>
</dbReference>
<organism evidence="1 2">
    <name type="scientific">Candidatus Marinarcus aquaticus</name>
    <dbReference type="NCBI Taxonomy" id="2044504"/>
    <lineage>
        <taxon>Bacteria</taxon>
        <taxon>Pseudomonadati</taxon>
        <taxon>Campylobacterota</taxon>
        <taxon>Epsilonproteobacteria</taxon>
        <taxon>Campylobacterales</taxon>
        <taxon>Arcobacteraceae</taxon>
        <taxon>Candidatus Marinarcus</taxon>
    </lineage>
</organism>
<dbReference type="InterPro" id="IPR021866">
    <property type="entry name" value="SpoIIAA-like"/>
</dbReference>
<name>A0A4Q0XTU7_9BACT</name>
<protein>
    <submittedName>
        <fullName evidence="1">STAS/SEC14 domain-containing protein</fullName>
    </submittedName>
</protein>